<dbReference type="CDD" id="cd17470">
    <property type="entry name" value="T3SS_Flik_C"/>
    <property type="match status" value="1"/>
</dbReference>
<comment type="similarity">
    <text evidence="2">Belongs to the FliK family.</text>
</comment>
<evidence type="ECO:0000313" key="5">
    <source>
        <dbReference type="EMBL" id="QCI24185.1"/>
    </source>
</evidence>
<evidence type="ECO:0000259" key="4">
    <source>
        <dbReference type="Pfam" id="PF02120"/>
    </source>
</evidence>
<dbReference type="InterPro" id="IPR021136">
    <property type="entry name" value="Flagellar_hook_control-like_C"/>
</dbReference>
<reference evidence="5 6" key="1">
    <citation type="submission" date="2018-12" db="EMBL/GenBank/DDBJ databases">
        <authorList>
            <person name="Chong R.A."/>
        </authorList>
    </citation>
    <scope>NUCLEOTIDE SEQUENCE [LARGE SCALE GENOMIC DNA]</scope>
    <source>
        <strain evidence="5 6">Mst</strain>
    </source>
</reference>
<sequence length="385" mass="45913">MLKIIGDLSFQKKMFSSIKKNNFCNLSSEDNKSKLFFNQLKTFLMKKEIKFNNIFTKSKKNKDEDVTYSNFSINNLINILNKKNFISNKNQINHFMFSKIEKKKINTSKKDAYNNMLDNFNKNLNKKPKIKKIILKKKLLSNKNKFFLYNELKKNKTMKNINFKNLHNKITINKKDTVNFEKKHIQFKENSKQLVLFTHNKSKNNNCIFLKNFHKSNQLTRYLNPLNRVEEQSYKRLHTDKLNSCFFENVLEWQKKITEKILLSISNKDHKAEISLKPESLGFIHVQIKMKKNQAILNLISDHNDVRAILESSLPFLRDSLRQNGIKLKKANVYSTFLDMNEMLEKKYKKTVYNDVHQNFQLNKFFILVKNQKNLKNYESIDVHV</sequence>
<accession>A0A4D6YIE5</accession>
<dbReference type="OrthoDB" id="6554452at2"/>
<evidence type="ECO:0000256" key="2">
    <source>
        <dbReference type="ARBA" id="ARBA00009149"/>
    </source>
</evidence>
<reference evidence="5 6" key="2">
    <citation type="submission" date="2019-05" db="EMBL/GenBank/DDBJ databases">
        <title>Genome evolution of the obligate endosymbiont Buchnera aphidicola.</title>
        <authorList>
            <person name="Moran N.A."/>
        </authorList>
    </citation>
    <scope>NUCLEOTIDE SEQUENCE [LARGE SCALE GENOMIC DNA]</scope>
    <source>
        <strain evidence="5 6">Mst</strain>
    </source>
</reference>
<dbReference type="GO" id="GO:0044780">
    <property type="term" value="P:bacterial-type flagellum assembly"/>
    <property type="evidence" value="ECO:0007669"/>
    <property type="project" value="InterPro"/>
</dbReference>
<dbReference type="PANTHER" id="PTHR37533">
    <property type="entry name" value="FLAGELLAR HOOK-LENGTH CONTROL PROTEIN"/>
    <property type="match status" value="1"/>
</dbReference>
<dbReference type="Pfam" id="PF02120">
    <property type="entry name" value="Flg_hook"/>
    <property type="match status" value="1"/>
</dbReference>
<organism evidence="5 6">
    <name type="scientific">Buchnera aphidicola</name>
    <name type="common">Muscaphis stroyani</name>
    <dbReference type="NCBI Taxonomy" id="1241869"/>
    <lineage>
        <taxon>Bacteria</taxon>
        <taxon>Pseudomonadati</taxon>
        <taxon>Pseudomonadota</taxon>
        <taxon>Gammaproteobacteria</taxon>
        <taxon>Enterobacterales</taxon>
        <taxon>Erwiniaceae</taxon>
        <taxon>Buchnera</taxon>
    </lineage>
</organism>
<dbReference type="InterPro" id="IPR052563">
    <property type="entry name" value="FliK"/>
</dbReference>
<evidence type="ECO:0000256" key="3">
    <source>
        <dbReference type="ARBA" id="ARBA00022795"/>
    </source>
</evidence>
<dbReference type="AlphaFoldDB" id="A0A4D6YIE5"/>
<dbReference type="Proteomes" id="UP000298673">
    <property type="component" value="Chromosome"/>
</dbReference>
<evidence type="ECO:0000256" key="1">
    <source>
        <dbReference type="ARBA" id="ARBA00003944"/>
    </source>
</evidence>
<dbReference type="InterPro" id="IPR001635">
    <property type="entry name" value="Flag_hook_Flik"/>
</dbReference>
<dbReference type="PRINTS" id="PR01007">
    <property type="entry name" value="FLGHOOKFLIK"/>
</dbReference>
<dbReference type="RefSeq" id="WP_158343174.1">
    <property type="nucleotide sequence ID" value="NZ_CP034861.1"/>
</dbReference>
<dbReference type="Gene3D" id="3.30.750.140">
    <property type="match status" value="1"/>
</dbReference>
<comment type="function">
    <text evidence="1">Controls the length of the flagellar hook.</text>
</comment>
<keyword evidence="3" id="KW-1005">Bacterial flagellum biogenesis</keyword>
<protein>
    <recommendedName>
        <fullName evidence="4">Flagellar hook-length control protein-like C-terminal domain-containing protein</fullName>
    </recommendedName>
</protein>
<dbReference type="EMBL" id="CP034861">
    <property type="protein sequence ID" value="QCI24185.1"/>
    <property type="molecule type" value="Genomic_DNA"/>
</dbReference>
<dbReference type="PANTHER" id="PTHR37533:SF2">
    <property type="entry name" value="FLAGELLAR HOOK-LENGTH CONTROL PROTEIN"/>
    <property type="match status" value="1"/>
</dbReference>
<name>A0A4D6YIE5_9GAMM</name>
<evidence type="ECO:0000313" key="6">
    <source>
        <dbReference type="Proteomes" id="UP000298673"/>
    </source>
</evidence>
<dbReference type="InterPro" id="IPR038610">
    <property type="entry name" value="FliK-like_C_sf"/>
</dbReference>
<feature type="domain" description="Flagellar hook-length control protein-like C-terminal" evidence="4">
    <location>
        <begin position="261"/>
        <end position="334"/>
    </location>
</feature>
<dbReference type="GO" id="GO:0009424">
    <property type="term" value="C:bacterial-type flagellum hook"/>
    <property type="evidence" value="ECO:0007669"/>
    <property type="project" value="InterPro"/>
</dbReference>
<proteinExistence type="inferred from homology"/>
<gene>
    <name evidence="5" type="ORF">D9V75_00360</name>
</gene>